<evidence type="ECO:0000256" key="1">
    <source>
        <dbReference type="SAM" id="MobiDB-lite"/>
    </source>
</evidence>
<dbReference type="Gene3D" id="3.40.50.1820">
    <property type="entry name" value="alpha/beta hydrolase"/>
    <property type="match status" value="2"/>
</dbReference>
<comment type="caution">
    <text evidence="2">The sequence shown here is derived from an EMBL/GenBank/DDBJ whole genome shotgun (WGS) entry which is preliminary data.</text>
</comment>
<dbReference type="InterPro" id="IPR029058">
    <property type="entry name" value="AB_hydrolase_fold"/>
</dbReference>
<dbReference type="PANTHER" id="PTHR37574:SF1">
    <property type="entry name" value="LIPASE B"/>
    <property type="match status" value="1"/>
</dbReference>
<dbReference type="PANTHER" id="PTHR37574">
    <property type="entry name" value="LIPASE B"/>
    <property type="match status" value="1"/>
</dbReference>
<dbReference type="Proteomes" id="UP001345013">
    <property type="component" value="Unassembled WGS sequence"/>
</dbReference>
<feature type="region of interest" description="Disordered" evidence="1">
    <location>
        <begin position="388"/>
        <end position="474"/>
    </location>
</feature>
<feature type="compositionally biased region" description="Low complexity" evidence="1">
    <location>
        <begin position="388"/>
        <end position="421"/>
    </location>
</feature>
<name>A0ABR0JZV2_9EURO</name>
<accession>A0ABR0JZV2</accession>
<sequence length="474" mass="50242">MMELRVVTLEQTTNDTSYTLKGTAKDLTQNVLAGYALSDTNSFNNNNNPPAPDNIYPQKQPGDAPYVVPESQLRAALYIPPEFTFGQKRPILFVPGTGAFGGVNFISNLGKFFGNDDRFDPVYFNIPGAQYNDTQISSETTLPSSHGHKATSTPNGRSSSGHRTRPVVTDFISASADFHGSTLAYFLDPALVDPPLPPSVIQRAYDSDFVLAFRAGGGGSPCVKSTSVWSITDAIVQPQYSPYASAAYFSQDLPGTPNTQSPCPTNLSVPYTNNQIQTVCQGRPAGGTYTHQGVLYHPLTYALALDALTNDGPGDINRIDLDTVCNQLIAPGLSLEDVLATEGLIPLAVINLLLYRQKVTDEPAVRQYAVQVNGACAMAGGNTTTSRVPFTTSVTSRTTTPSMTVESTTKSGTRGSTSSGSIKPSTAADHSGPTTSTNSFKPTTTTYSSGTMSSTAWADWSSSSSSTKLDAVSG</sequence>
<proteinExistence type="predicted"/>
<organism evidence="2 3">
    <name type="scientific">Lithohypha guttulata</name>
    <dbReference type="NCBI Taxonomy" id="1690604"/>
    <lineage>
        <taxon>Eukaryota</taxon>
        <taxon>Fungi</taxon>
        <taxon>Dikarya</taxon>
        <taxon>Ascomycota</taxon>
        <taxon>Pezizomycotina</taxon>
        <taxon>Eurotiomycetes</taxon>
        <taxon>Chaetothyriomycetidae</taxon>
        <taxon>Chaetothyriales</taxon>
        <taxon>Trichomeriaceae</taxon>
        <taxon>Lithohypha</taxon>
    </lineage>
</organism>
<evidence type="ECO:0000313" key="2">
    <source>
        <dbReference type="EMBL" id="KAK5080523.1"/>
    </source>
</evidence>
<feature type="compositionally biased region" description="Low complexity" evidence="1">
    <location>
        <begin position="434"/>
        <end position="467"/>
    </location>
</feature>
<dbReference type="EMBL" id="JAVRRG010000148">
    <property type="protein sequence ID" value="KAK5080523.1"/>
    <property type="molecule type" value="Genomic_DNA"/>
</dbReference>
<evidence type="ECO:0000313" key="3">
    <source>
        <dbReference type="Proteomes" id="UP001345013"/>
    </source>
</evidence>
<keyword evidence="3" id="KW-1185">Reference proteome</keyword>
<feature type="region of interest" description="Disordered" evidence="1">
    <location>
        <begin position="137"/>
        <end position="164"/>
    </location>
</feature>
<protein>
    <submittedName>
        <fullName evidence="2">Uncharacterized protein</fullName>
    </submittedName>
</protein>
<feature type="compositionally biased region" description="Polar residues" evidence="1">
    <location>
        <begin position="137"/>
        <end position="159"/>
    </location>
</feature>
<reference evidence="2 3" key="1">
    <citation type="submission" date="2023-08" db="EMBL/GenBank/DDBJ databases">
        <title>Black Yeasts Isolated from many extreme environments.</title>
        <authorList>
            <person name="Coleine C."/>
            <person name="Stajich J.E."/>
            <person name="Selbmann L."/>
        </authorList>
    </citation>
    <scope>NUCLEOTIDE SEQUENCE [LARGE SCALE GENOMIC DNA]</scope>
    <source>
        <strain evidence="2 3">CCFEE 5885</strain>
    </source>
</reference>
<gene>
    <name evidence="2" type="ORF">LTR24_008471</name>
</gene>
<dbReference type="InterPro" id="IPR053228">
    <property type="entry name" value="Stereospecific_Lipase"/>
</dbReference>